<dbReference type="PANTHER" id="PTHR31900">
    <property type="entry name" value="F-BOX/RNI SUPERFAMILY PROTEIN-RELATED"/>
    <property type="match status" value="1"/>
</dbReference>
<reference evidence="3" key="1">
    <citation type="journal article" date="2015" name="Nat. Plants">
        <title>Genome expansion of Arabis alpina linked with retrotransposition and reduced symmetric DNA methylation.</title>
        <authorList>
            <person name="Willing E.M."/>
            <person name="Rawat V."/>
            <person name="Mandakova T."/>
            <person name="Maumus F."/>
            <person name="James G.V."/>
            <person name="Nordstroem K.J."/>
            <person name="Becker C."/>
            <person name="Warthmann N."/>
            <person name="Chica C."/>
            <person name="Szarzynska B."/>
            <person name="Zytnicki M."/>
            <person name="Albani M.C."/>
            <person name="Kiefer C."/>
            <person name="Bergonzi S."/>
            <person name="Castaings L."/>
            <person name="Mateos J.L."/>
            <person name="Berns M.C."/>
            <person name="Bujdoso N."/>
            <person name="Piofczyk T."/>
            <person name="de Lorenzo L."/>
            <person name="Barrero-Sicilia C."/>
            <person name="Mateos I."/>
            <person name="Piednoel M."/>
            <person name="Hagmann J."/>
            <person name="Chen-Min-Tao R."/>
            <person name="Iglesias-Fernandez R."/>
            <person name="Schuster S.C."/>
            <person name="Alonso-Blanco C."/>
            <person name="Roudier F."/>
            <person name="Carbonero P."/>
            <person name="Paz-Ares J."/>
            <person name="Davis S.J."/>
            <person name="Pecinka A."/>
            <person name="Quesneville H."/>
            <person name="Colot V."/>
            <person name="Lysak M.A."/>
            <person name="Weigel D."/>
            <person name="Coupland G."/>
            <person name="Schneeberger K."/>
        </authorList>
    </citation>
    <scope>NUCLEOTIDE SEQUENCE [LARGE SCALE GENOMIC DNA]</scope>
    <source>
        <strain evidence="3">cv. Pajares</strain>
    </source>
</reference>
<dbReference type="Gene3D" id="1.20.1280.50">
    <property type="match status" value="1"/>
</dbReference>
<dbReference type="SMART" id="SM00256">
    <property type="entry name" value="FBOX"/>
    <property type="match status" value="1"/>
</dbReference>
<dbReference type="OMA" id="KIRSQMM"/>
<proteinExistence type="predicted"/>
<dbReference type="PROSITE" id="PS50181">
    <property type="entry name" value="FBOX"/>
    <property type="match status" value="1"/>
</dbReference>
<feature type="domain" description="F-box" evidence="1">
    <location>
        <begin position="22"/>
        <end position="70"/>
    </location>
</feature>
<dbReference type="InterPro" id="IPR006566">
    <property type="entry name" value="FBD"/>
</dbReference>
<dbReference type="OrthoDB" id="1868670at2759"/>
<evidence type="ECO:0000313" key="2">
    <source>
        <dbReference type="EMBL" id="KFK30920.1"/>
    </source>
</evidence>
<evidence type="ECO:0000313" key="3">
    <source>
        <dbReference type="Proteomes" id="UP000029120"/>
    </source>
</evidence>
<keyword evidence="3" id="KW-1185">Reference proteome</keyword>
<name>A0A087GM18_ARAAL</name>
<sequence>METRSMKRRKKKKKQKIANVEEDVISNLPDSLLHQILLLLPLKSAAKTSSLSKRWRSLFLSLPDLDFTSVNENPKPSQSFSSNSIYQVLSLRSHYRGSNNLRSLRFRTPITFTSLNALIRLAVTHQVQDLDIDVTTEDYFNFPRWIVTSQNLKALKLKSSYPGFRLPPSSSGGFQKLTSLSLALVILHNQPYLSDFFTDPSFPLLEKLALENCFGLKELKVSCRVLQEFTLKNSLQLEGLEVSGSKIQSLKVTNCFHSYSEESFVKINTPNLKTFLWNSNAVTTSVHFLDKLVCLRKAFVGVILPHQSLNSQTQSLFTLLSGLSHSHKLQLGNQSVEVLSSKKGLVKSHHLLPFHNMRSLELHTRFNTHNVQALSCLFKSCPMLNILLLKIINDQASERRQWNKDLWDMSNSEIQYWESQTFEVESFLNHLEFVEIRGFLECENEMSLAIFLLRHGKALIKMTLRSSFLCRDSLRRQMIRSQLMGFSMASSKAKISFH</sequence>
<dbReference type="SMART" id="SM00579">
    <property type="entry name" value="FBD"/>
    <property type="match status" value="1"/>
</dbReference>
<organism evidence="2 3">
    <name type="scientific">Arabis alpina</name>
    <name type="common">Alpine rock-cress</name>
    <dbReference type="NCBI Taxonomy" id="50452"/>
    <lineage>
        <taxon>Eukaryota</taxon>
        <taxon>Viridiplantae</taxon>
        <taxon>Streptophyta</taxon>
        <taxon>Embryophyta</taxon>
        <taxon>Tracheophyta</taxon>
        <taxon>Spermatophyta</taxon>
        <taxon>Magnoliopsida</taxon>
        <taxon>eudicotyledons</taxon>
        <taxon>Gunneridae</taxon>
        <taxon>Pentapetalae</taxon>
        <taxon>rosids</taxon>
        <taxon>malvids</taxon>
        <taxon>Brassicales</taxon>
        <taxon>Brassicaceae</taxon>
        <taxon>Arabideae</taxon>
        <taxon>Arabis</taxon>
    </lineage>
</organism>
<gene>
    <name evidence="2" type="ordered locus">AALP_Aa6g042900</name>
</gene>
<dbReference type="eggNOG" id="ENOG502QWF7">
    <property type="taxonomic scope" value="Eukaryota"/>
</dbReference>
<dbReference type="Pfam" id="PF08387">
    <property type="entry name" value="FBD"/>
    <property type="match status" value="1"/>
</dbReference>
<dbReference type="Gramene" id="KFK30920">
    <property type="protein sequence ID" value="KFK30920"/>
    <property type="gene ID" value="AALP_AA6G042900"/>
</dbReference>
<dbReference type="Proteomes" id="UP000029120">
    <property type="component" value="Chromosome 6"/>
</dbReference>
<evidence type="ECO:0000259" key="1">
    <source>
        <dbReference type="PROSITE" id="PS50181"/>
    </source>
</evidence>
<accession>A0A087GM18</accession>
<dbReference type="PANTHER" id="PTHR31900:SF27">
    <property type="entry name" value="FBD DOMAIN-CONTAINING PROTEIN"/>
    <property type="match status" value="1"/>
</dbReference>
<dbReference type="InterPro" id="IPR036047">
    <property type="entry name" value="F-box-like_dom_sf"/>
</dbReference>
<dbReference type="SUPFAM" id="SSF81383">
    <property type="entry name" value="F-box domain"/>
    <property type="match status" value="1"/>
</dbReference>
<dbReference type="InterPro" id="IPR050232">
    <property type="entry name" value="FBL13/AtMIF1-like"/>
</dbReference>
<dbReference type="Pfam" id="PF00646">
    <property type="entry name" value="F-box"/>
    <property type="match status" value="1"/>
</dbReference>
<dbReference type="InterPro" id="IPR001810">
    <property type="entry name" value="F-box_dom"/>
</dbReference>
<protein>
    <recommendedName>
        <fullName evidence="1">F-box domain-containing protein</fullName>
    </recommendedName>
</protein>
<dbReference type="EMBL" id="CM002874">
    <property type="protein sequence ID" value="KFK30920.1"/>
    <property type="molecule type" value="Genomic_DNA"/>
</dbReference>
<dbReference type="AlphaFoldDB" id="A0A087GM18"/>